<name>A0A4Z1T9A3_GIAMU</name>
<dbReference type="InterPro" id="IPR013083">
    <property type="entry name" value="Znf_RING/FYVE/PHD"/>
</dbReference>
<dbReference type="InterPro" id="IPR042862">
    <property type="entry name" value="RNF32"/>
</dbReference>
<dbReference type="PROSITE" id="PS50096">
    <property type="entry name" value="IQ"/>
    <property type="match status" value="1"/>
</dbReference>
<evidence type="ECO:0000313" key="3">
    <source>
        <dbReference type="EMBL" id="TNJ29109.1"/>
    </source>
</evidence>
<dbReference type="VEuPathDB" id="GiardiaDB:GMRT_11762"/>
<dbReference type="EMBL" id="VDLU01000002">
    <property type="protein sequence ID" value="TNJ29109.1"/>
    <property type="molecule type" value="Genomic_DNA"/>
</dbReference>
<comment type="caution">
    <text evidence="3">The sequence shown here is derived from an EMBL/GenBank/DDBJ whole genome shotgun (WGS) entry which is preliminary data.</text>
</comment>
<dbReference type="GO" id="GO:0008270">
    <property type="term" value="F:zinc ion binding"/>
    <property type="evidence" value="ECO:0007669"/>
    <property type="project" value="UniProtKB-KW"/>
</dbReference>
<dbReference type="SMART" id="SM00015">
    <property type="entry name" value="IQ"/>
    <property type="match status" value="1"/>
</dbReference>
<dbReference type="Pfam" id="PF13639">
    <property type="entry name" value="zf-RING_2"/>
    <property type="match status" value="1"/>
</dbReference>
<proteinExistence type="predicted"/>
<feature type="domain" description="RING-type" evidence="2">
    <location>
        <begin position="87"/>
        <end position="129"/>
    </location>
</feature>
<dbReference type="Proteomes" id="UP000315496">
    <property type="component" value="Chromosome 2"/>
</dbReference>
<dbReference type="Gene3D" id="3.30.40.10">
    <property type="entry name" value="Zinc/RING finger domain, C3HC4 (zinc finger)"/>
    <property type="match status" value="2"/>
</dbReference>
<dbReference type="SMART" id="SM00184">
    <property type="entry name" value="RING"/>
    <property type="match status" value="2"/>
</dbReference>
<dbReference type="PANTHER" id="PTHR14991:SF0">
    <property type="entry name" value="RING FINGER PROTEIN 32"/>
    <property type="match status" value="1"/>
</dbReference>
<dbReference type="InterPro" id="IPR001841">
    <property type="entry name" value="Znf_RING"/>
</dbReference>
<dbReference type="PROSITE" id="PS50089">
    <property type="entry name" value="ZF_RING_2"/>
    <property type="match status" value="2"/>
</dbReference>
<dbReference type="SUPFAM" id="SSF57850">
    <property type="entry name" value="RING/U-box"/>
    <property type="match status" value="2"/>
</dbReference>
<evidence type="ECO:0000256" key="1">
    <source>
        <dbReference type="PROSITE-ProRule" id="PRU00175"/>
    </source>
</evidence>
<feature type="domain" description="RING-type" evidence="2">
    <location>
        <begin position="249"/>
        <end position="302"/>
    </location>
</feature>
<dbReference type="Pfam" id="PF00612">
    <property type="entry name" value="IQ"/>
    <property type="match status" value="1"/>
</dbReference>
<keyword evidence="1" id="KW-0479">Metal-binding</keyword>
<accession>A0A4Z1T9A3</accession>
<keyword evidence="1" id="KW-0862">Zinc</keyword>
<dbReference type="PANTHER" id="PTHR14991">
    <property type="entry name" value="RING FINGER PROTEIN 32"/>
    <property type="match status" value="1"/>
</dbReference>
<protein>
    <submittedName>
        <fullName evidence="3">Ring finger domain-containing protein</fullName>
    </submittedName>
</protein>
<dbReference type="AlphaFoldDB" id="A0A4Z1T9A3"/>
<organism evidence="3 4">
    <name type="scientific">Giardia muris</name>
    <dbReference type="NCBI Taxonomy" id="5742"/>
    <lineage>
        <taxon>Eukaryota</taxon>
        <taxon>Metamonada</taxon>
        <taxon>Diplomonadida</taxon>
        <taxon>Hexamitidae</taxon>
        <taxon>Giardiinae</taxon>
        <taxon>Giardia</taxon>
    </lineage>
</organism>
<keyword evidence="1" id="KW-0863">Zinc-finger</keyword>
<evidence type="ECO:0000313" key="4">
    <source>
        <dbReference type="Proteomes" id="UP000315496"/>
    </source>
</evidence>
<evidence type="ECO:0000259" key="2">
    <source>
        <dbReference type="PROSITE" id="PS50089"/>
    </source>
</evidence>
<sequence length="314" mass="35265">MRTARAILQGVATSAAGTSSLLAAHTLERLGLERGRRRHIDTILKEQAPLTRAEKANLIPSATPKPLTEAQWAAVEAKWVCHGEEYCPICLHRFGGEPMLCTSCCHAVHKRCFDEWLRRTAGRWRCPICMLPANMHESQTLLEWSRERAVIVIQAGIRGYRDRRLAHTRRSVTDGSLAGQMHAIAHSAEVFAENYNIGVRYELTRLESELNEADALLDAFLQQREVDWYKTLALCQEKRLDEVGKDVFCPICYEPLIRSSSSLTLNPTGKVSIVSCCAELFHTACLNDYMAMADKPVCPHCKAGFLYTEIDGFT</sequence>
<reference evidence="3 4" key="1">
    <citation type="submission" date="2019-05" db="EMBL/GenBank/DDBJ databases">
        <title>The compact genome of Giardia muris reveals important steps in the evolution of intestinal protozoan parasites.</title>
        <authorList>
            <person name="Xu F."/>
            <person name="Jimenez-Gonzalez A."/>
            <person name="Einarsson E."/>
            <person name="Astvaldsson A."/>
            <person name="Peirasmaki D."/>
            <person name="Eckmann L."/>
            <person name="Andersson J.O."/>
            <person name="Svard S.G."/>
            <person name="Jerlstrom-Hultqvist J."/>
        </authorList>
    </citation>
    <scope>NUCLEOTIDE SEQUENCE [LARGE SCALE GENOMIC DNA]</scope>
    <source>
        <strain evidence="3 4">Roberts-Thomson</strain>
    </source>
</reference>
<keyword evidence="4" id="KW-1185">Reference proteome</keyword>
<dbReference type="InterPro" id="IPR000048">
    <property type="entry name" value="IQ_motif_EF-hand-BS"/>
</dbReference>
<gene>
    <name evidence="3" type="ORF">GMRT_11762</name>
</gene>